<comment type="caution">
    <text evidence="2">The sequence shown here is derived from an EMBL/GenBank/DDBJ whole genome shotgun (WGS) entry which is preliminary data.</text>
</comment>
<gene>
    <name evidence="2" type="ORF">GON03_22980</name>
</gene>
<dbReference type="EMBL" id="WSEK01000005">
    <property type="protein sequence ID" value="MVQ52056.1"/>
    <property type="molecule type" value="Genomic_DNA"/>
</dbReference>
<feature type="region of interest" description="Disordered" evidence="1">
    <location>
        <begin position="167"/>
        <end position="227"/>
    </location>
</feature>
<reference evidence="2 3" key="1">
    <citation type="submission" date="2019-12" db="EMBL/GenBank/DDBJ databases">
        <authorList>
            <person name="Huq M.A."/>
        </authorList>
    </citation>
    <scope>NUCLEOTIDE SEQUENCE [LARGE SCALE GENOMIC DNA]</scope>
    <source>
        <strain evidence="2 3">MAH-18</strain>
    </source>
</reference>
<evidence type="ECO:0000256" key="1">
    <source>
        <dbReference type="SAM" id="MobiDB-lite"/>
    </source>
</evidence>
<sequence>MHLGLGLVVVVALAWAIAARAARSRGARAVALGAERRLQHLRARREVATRLDVETILRTHPLPEATVHRVTGTLADRRISWPVAWRWADRFGSDKLVLAVDADVAEARLRRHLDAGTTPDWDAMTLFAGLNRGPLMPMAEVLDPGAAPEPSASSFDAADWEVLPEPGTTVPEVDLSQFGHRPPVYDPGLPVTRTSTPPPGGRPLLADELDPEHPTTPGGDNDWPQVA</sequence>
<organism evidence="2 3">
    <name type="scientific">Nocardioides agri</name>
    <dbReference type="NCBI Taxonomy" id="2682843"/>
    <lineage>
        <taxon>Bacteria</taxon>
        <taxon>Bacillati</taxon>
        <taxon>Actinomycetota</taxon>
        <taxon>Actinomycetes</taxon>
        <taxon>Propionibacteriales</taxon>
        <taxon>Nocardioidaceae</taxon>
        <taxon>Nocardioides</taxon>
    </lineage>
</organism>
<dbReference type="AlphaFoldDB" id="A0A6L6Y060"/>
<protein>
    <submittedName>
        <fullName evidence="2">Uncharacterized protein</fullName>
    </submittedName>
</protein>
<proteinExistence type="predicted"/>
<dbReference type="RefSeq" id="WP_157347157.1">
    <property type="nucleotide sequence ID" value="NZ_WSEK01000005.1"/>
</dbReference>
<keyword evidence="3" id="KW-1185">Reference proteome</keyword>
<dbReference type="Proteomes" id="UP000473525">
    <property type="component" value="Unassembled WGS sequence"/>
</dbReference>
<name>A0A6L6Y060_9ACTN</name>
<evidence type="ECO:0000313" key="3">
    <source>
        <dbReference type="Proteomes" id="UP000473525"/>
    </source>
</evidence>
<evidence type="ECO:0000313" key="2">
    <source>
        <dbReference type="EMBL" id="MVQ52056.1"/>
    </source>
</evidence>
<accession>A0A6L6Y060</accession>